<gene>
    <name evidence="8" type="ORF">A3A21_00440</name>
</gene>
<dbReference type="Gene3D" id="3.30.700.10">
    <property type="entry name" value="Glycoprotein, Type 4 Pilin"/>
    <property type="match status" value="1"/>
</dbReference>
<dbReference type="AlphaFoldDB" id="A0A1F6BUV8"/>
<name>A0A1F6BUV8_9BACT</name>
<keyword evidence="5 7" id="KW-0472">Membrane</keyword>
<evidence type="ECO:0000256" key="1">
    <source>
        <dbReference type="ARBA" id="ARBA00004167"/>
    </source>
</evidence>
<feature type="transmembrane region" description="Helical" evidence="7">
    <location>
        <begin position="12"/>
        <end position="34"/>
    </location>
</feature>
<feature type="region of interest" description="Disordered" evidence="6">
    <location>
        <begin position="162"/>
        <end position="192"/>
    </location>
</feature>
<protein>
    <recommendedName>
        <fullName evidence="10">Type II secretion system protein GspG C-terminal domain-containing protein</fullName>
    </recommendedName>
</protein>
<dbReference type="InterPro" id="IPR002416">
    <property type="entry name" value="T2SS_protein-GspH"/>
</dbReference>
<dbReference type="GO" id="GO:0016020">
    <property type="term" value="C:membrane"/>
    <property type="evidence" value="ECO:0007669"/>
    <property type="project" value="UniProtKB-SubCell"/>
</dbReference>
<keyword evidence="3 7" id="KW-0812">Transmembrane</keyword>
<keyword evidence="4 7" id="KW-1133">Transmembrane helix</keyword>
<evidence type="ECO:0000256" key="4">
    <source>
        <dbReference type="ARBA" id="ARBA00022989"/>
    </source>
</evidence>
<dbReference type="PROSITE" id="PS00409">
    <property type="entry name" value="PROKAR_NTER_METHYL"/>
    <property type="match status" value="1"/>
</dbReference>
<dbReference type="Proteomes" id="UP000176996">
    <property type="component" value="Unassembled WGS sequence"/>
</dbReference>
<evidence type="ECO:0000256" key="7">
    <source>
        <dbReference type="SAM" id="Phobius"/>
    </source>
</evidence>
<sequence>TQIVRISKRGFTLIELLVVIAILAVLATAVVLVLNPAELIRQGRDSTRLNDMTNIQAALALYLSDANPATASLGACSATLAKCTYAATASGFTTRTGCTVSTDTTIAGSGWVDVDIGSVSGGSPLSRFPVDPVNDATAFYAYACDNTSKWYELNARMESVKYSSGGGGDAESKDGGDSPTIFEVGNDPGLNL</sequence>
<dbReference type="GO" id="GO:0015628">
    <property type="term" value="P:protein secretion by the type II secretion system"/>
    <property type="evidence" value="ECO:0007669"/>
    <property type="project" value="InterPro"/>
</dbReference>
<comment type="caution">
    <text evidence="8">The sequence shown here is derived from an EMBL/GenBank/DDBJ whole genome shotgun (WGS) entry which is preliminary data.</text>
</comment>
<keyword evidence="2" id="KW-0488">Methylation</keyword>
<evidence type="ECO:0000256" key="6">
    <source>
        <dbReference type="SAM" id="MobiDB-lite"/>
    </source>
</evidence>
<organism evidence="8 9">
    <name type="scientific">Candidatus Jorgensenbacteria bacterium RIFCSPLOWO2_01_FULL_45_25b</name>
    <dbReference type="NCBI Taxonomy" id="1798471"/>
    <lineage>
        <taxon>Bacteria</taxon>
        <taxon>Candidatus Joergenseniibacteriota</taxon>
    </lineage>
</organism>
<dbReference type="PRINTS" id="PR00885">
    <property type="entry name" value="BCTERIALGSPH"/>
</dbReference>
<dbReference type="STRING" id="1798471.A3A21_00440"/>
<dbReference type="SUPFAM" id="SSF54523">
    <property type="entry name" value="Pili subunits"/>
    <property type="match status" value="1"/>
</dbReference>
<dbReference type="GO" id="GO:0015627">
    <property type="term" value="C:type II protein secretion system complex"/>
    <property type="evidence" value="ECO:0007669"/>
    <property type="project" value="InterPro"/>
</dbReference>
<dbReference type="InterPro" id="IPR012902">
    <property type="entry name" value="N_methyl_site"/>
</dbReference>
<feature type="non-terminal residue" evidence="8">
    <location>
        <position position="1"/>
    </location>
</feature>
<evidence type="ECO:0000256" key="5">
    <source>
        <dbReference type="ARBA" id="ARBA00023136"/>
    </source>
</evidence>
<evidence type="ECO:0000313" key="9">
    <source>
        <dbReference type="Proteomes" id="UP000176996"/>
    </source>
</evidence>
<proteinExistence type="predicted"/>
<evidence type="ECO:0000256" key="3">
    <source>
        <dbReference type="ARBA" id="ARBA00022692"/>
    </source>
</evidence>
<evidence type="ECO:0000256" key="2">
    <source>
        <dbReference type="ARBA" id="ARBA00022481"/>
    </source>
</evidence>
<accession>A0A1F6BUV8</accession>
<dbReference type="Pfam" id="PF07963">
    <property type="entry name" value="N_methyl"/>
    <property type="match status" value="1"/>
</dbReference>
<evidence type="ECO:0008006" key="10">
    <source>
        <dbReference type="Google" id="ProtNLM"/>
    </source>
</evidence>
<evidence type="ECO:0000313" key="8">
    <source>
        <dbReference type="EMBL" id="OGG40699.1"/>
    </source>
</evidence>
<dbReference type="EMBL" id="MFKK01000021">
    <property type="protein sequence ID" value="OGG40699.1"/>
    <property type="molecule type" value="Genomic_DNA"/>
</dbReference>
<reference evidence="8 9" key="1">
    <citation type="journal article" date="2016" name="Nat. Commun.">
        <title>Thousands of microbial genomes shed light on interconnected biogeochemical processes in an aquifer system.</title>
        <authorList>
            <person name="Anantharaman K."/>
            <person name="Brown C.T."/>
            <person name="Hug L.A."/>
            <person name="Sharon I."/>
            <person name="Castelle C.J."/>
            <person name="Probst A.J."/>
            <person name="Thomas B.C."/>
            <person name="Singh A."/>
            <person name="Wilkins M.J."/>
            <person name="Karaoz U."/>
            <person name="Brodie E.L."/>
            <person name="Williams K.H."/>
            <person name="Hubbard S.S."/>
            <person name="Banfield J.F."/>
        </authorList>
    </citation>
    <scope>NUCLEOTIDE SEQUENCE [LARGE SCALE GENOMIC DNA]</scope>
</reference>
<dbReference type="NCBIfam" id="TIGR02532">
    <property type="entry name" value="IV_pilin_GFxxxE"/>
    <property type="match status" value="1"/>
</dbReference>
<comment type="subcellular location">
    <subcellularLocation>
        <location evidence="1">Membrane</location>
        <topology evidence="1">Single-pass membrane protein</topology>
    </subcellularLocation>
</comment>
<dbReference type="InterPro" id="IPR045584">
    <property type="entry name" value="Pilin-like"/>
</dbReference>